<keyword evidence="1" id="KW-0560">Oxidoreductase</keyword>
<dbReference type="EMBL" id="CP053892">
    <property type="protein sequence ID" value="QKG18969.1"/>
    <property type="molecule type" value="Genomic_DNA"/>
</dbReference>
<keyword evidence="4" id="KW-1185">Reference proteome</keyword>
<protein>
    <submittedName>
        <fullName evidence="3">Pyridoxamine 5'-phosphate oxidase-like FMN-binding protein</fullName>
    </submittedName>
</protein>
<dbReference type="PANTHER" id="PTHR35176">
    <property type="entry name" value="HEME OXYGENASE HI_0854-RELATED"/>
    <property type="match status" value="1"/>
</dbReference>
<dbReference type="GO" id="GO:0005829">
    <property type="term" value="C:cytosol"/>
    <property type="evidence" value="ECO:0007669"/>
    <property type="project" value="TreeGrafter"/>
</dbReference>
<dbReference type="RefSeq" id="WP_173092589.1">
    <property type="nucleotide sequence ID" value="NZ_CP053892.1"/>
</dbReference>
<dbReference type="InterPro" id="IPR011576">
    <property type="entry name" value="Pyridox_Oxase_N"/>
</dbReference>
<dbReference type="InterPro" id="IPR012349">
    <property type="entry name" value="Split_barrel_FMN-bd"/>
</dbReference>
<sequence length="141" mass="15993">MEIMTDSEWRAFVMEGTRTGKAGVTRKDGTPHVTPIWFVLDGDDLLFTTYHESIKARVLGRDPRLSVCVDDQAPPYSYVMIQAEARLIEDLDELRRWATVIGGRYMGADRGEEFGERNAVPGEYLVRARITKVVAQRDISD</sequence>
<feature type="domain" description="Pyridoxamine 5'-phosphate oxidase N-terminal" evidence="2">
    <location>
        <begin position="22"/>
        <end position="119"/>
    </location>
</feature>
<organism evidence="3 4">
    <name type="scientific">Actinomadura verrucosospora</name>
    <dbReference type="NCBI Taxonomy" id="46165"/>
    <lineage>
        <taxon>Bacteria</taxon>
        <taxon>Bacillati</taxon>
        <taxon>Actinomycetota</taxon>
        <taxon>Actinomycetes</taxon>
        <taxon>Streptosporangiales</taxon>
        <taxon>Thermomonosporaceae</taxon>
        <taxon>Actinomadura</taxon>
    </lineage>
</organism>
<dbReference type="GO" id="GO:0016627">
    <property type="term" value="F:oxidoreductase activity, acting on the CH-CH group of donors"/>
    <property type="evidence" value="ECO:0007669"/>
    <property type="project" value="TreeGrafter"/>
</dbReference>
<dbReference type="NCBIfam" id="TIGR03618">
    <property type="entry name" value="Rv1155_F420"/>
    <property type="match status" value="1"/>
</dbReference>
<name>A0A7D4AKM8_ACTVE</name>
<reference evidence="3 4" key="1">
    <citation type="submission" date="2020-05" db="EMBL/GenBank/DDBJ databases">
        <title>Actinomadura verrucosospora NRRL-B18236 (PFL_A860) Genome sequencing and assembly.</title>
        <authorList>
            <person name="Samborskyy M."/>
        </authorList>
    </citation>
    <scope>NUCLEOTIDE SEQUENCE [LARGE SCALE GENOMIC DNA]</scope>
    <source>
        <strain evidence="3 4">NRRL:B18236</strain>
    </source>
</reference>
<dbReference type="InterPro" id="IPR019920">
    <property type="entry name" value="F420-binding_dom_put"/>
</dbReference>
<evidence type="ECO:0000256" key="1">
    <source>
        <dbReference type="ARBA" id="ARBA00023002"/>
    </source>
</evidence>
<dbReference type="Pfam" id="PF01243">
    <property type="entry name" value="PNPOx_N"/>
    <property type="match status" value="1"/>
</dbReference>
<gene>
    <name evidence="3" type="ORF">ACTIVE_0605</name>
</gene>
<dbReference type="Gene3D" id="2.30.110.10">
    <property type="entry name" value="Electron Transport, Fmn-binding Protein, Chain A"/>
    <property type="match status" value="1"/>
</dbReference>
<dbReference type="Proteomes" id="UP000501240">
    <property type="component" value="Chromosome"/>
</dbReference>
<accession>A0A7D4AKM8</accession>
<dbReference type="PANTHER" id="PTHR35176:SF1">
    <property type="entry name" value="F420H(2)-DEPENDENT BILIVERDIN REDUCTASE"/>
    <property type="match status" value="1"/>
</dbReference>
<proteinExistence type="predicted"/>
<evidence type="ECO:0000313" key="4">
    <source>
        <dbReference type="Proteomes" id="UP000501240"/>
    </source>
</evidence>
<evidence type="ECO:0000259" key="2">
    <source>
        <dbReference type="Pfam" id="PF01243"/>
    </source>
</evidence>
<dbReference type="GO" id="GO:0070967">
    <property type="term" value="F:coenzyme F420 binding"/>
    <property type="evidence" value="ECO:0007669"/>
    <property type="project" value="TreeGrafter"/>
</dbReference>
<dbReference type="InterPro" id="IPR052019">
    <property type="entry name" value="F420H2_bilvrd_red/Heme_oxyg"/>
</dbReference>
<evidence type="ECO:0000313" key="3">
    <source>
        <dbReference type="EMBL" id="QKG18969.1"/>
    </source>
</evidence>
<dbReference type="AlphaFoldDB" id="A0A7D4AKM8"/>
<dbReference type="SUPFAM" id="SSF50475">
    <property type="entry name" value="FMN-binding split barrel"/>
    <property type="match status" value="1"/>
</dbReference>